<dbReference type="PROSITE" id="PS50800">
    <property type="entry name" value="SAP"/>
    <property type="match status" value="1"/>
</dbReference>
<accession>A0A841T3K4</accession>
<name>A0A841T3K4_9BACL</name>
<protein>
    <submittedName>
        <fullName evidence="2">SAP domain-containing protein</fullName>
    </submittedName>
</protein>
<dbReference type="InterPro" id="IPR036361">
    <property type="entry name" value="SAP_dom_sf"/>
</dbReference>
<dbReference type="Gene3D" id="1.10.720.30">
    <property type="entry name" value="SAP domain"/>
    <property type="match status" value="1"/>
</dbReference>
<reference evidence="2 3" key="1">
    <citation type="submission" date="2020-08" db="EMBL/GenBank/DDBJ databases">
        <title>Cohnella phylogeny.</title>
        <authorList>
            <person name="Dunlap C."/>
        </authorList>
    </citation>
    <scope>NUCLEOTIDE SEQUENCE [LARGE SCALE GENOMIC DNA]</scope>
    <source>
        <strain evidence="2 3">DSM 25241</strain>
    </source>
</reference>
<proteinExistence type="predicted"/>
<sequence>MSIFNFFKKKRQVESKPAVKPIPEVPFKFAKTNATPVITVSSEVRSEADDVVPTTIRVKTAIPSKHGLYPHELLMLDYAASFYTEDNNFQGFWWYRYGVRSVVDGLYSLLERGFLQIGDLQSAVEKEYATVLKEELKKRGLKITGKKTDLVKRLLEEVSHEELNRRFTKRTYQLTELGNQALAEGSYVPYIHRHQHEDLDIWSLNKIVHTPPQMSYRDKIWDHLNKRSMEHAAARNFGLYRNCRYHMHLFLMEEKRSKDALAMLAEVVFYDLSGLGNGYNPQYLHITADYFFPYTKSIVKTAPGIISALMICQEEIGLTDEEFREMLLDQMSRLSAPLHLFTPEECVDIVFMEVRQDEEALNKIYTKAERRFKQKHKAHLK</sequence>
<dbReference type="RefSeq" id="WP_185120929.1">
    <property type="nucleotide sequence ID" value="NZ_JACJVQ010000014.1"/>
</dbReference>
<dbReference type="SMART" id="SM00513">
    <property type="entry name" value="SAP"/>
    <property type="match status" value="1"/>
</dbReference>
<evidence type="ECO:0000259" key="1">
    <source>
        <dbReference type="PROSITE" id="PS50800"/>
    </source>
</evidence>
<keyword evidence="3" id="KW-1185">Reference proteome</keyword>
<organism evidence="2 3">
    <name type="scientific">Cohnella thailandensis</name>
    <dbReference type="NCBI Taxonomy" id="557557"/>
    <lineage>
        <taxon>Bacteria</taxon>
        <taxon>Bacillati</taxon>
        <taxon>Bacillota</taxon>
        <taxon>Bacilli</taxon>
        <taxon>Bacillales</taxon>
        <taxon>Paenibacillaceae</taxon>
        <taxon>Cohnella</taxon>
    </lineage>
</organism>
<gene>
    <name evidence="2" type="ORF">H7B67_16345</name>
</gene>
<evidence type="ECO:0000313" key="3">
    <source>
        <dbReference type="Proteomes" id="UP000535838"/>
    </source>
</evidence>
<dbReference type="SUPFAM" id="SSF68906">
    <property type="entry name" value="SAP domain"/>
    <property type="match status" value="1"/>
</dbReference>
<comment type="caution">
    <text evidence="2">The sequence shown here is derived from an EMBL/GenBank/DDBJ whole genome shotgun (WGS) entry which is preliminary data.</text>
</comment>
<evidence type="ECO:0000313" key="2">
    <source>
        <dbReference type="EMBL" id="MBB6635691.1"/>
    </source>
</evidence>
<dbReference type="AlphaFoldDB" id="A0A841T3K4"/>
<feature type="domain" description="SAP" evidence="1">
    <location>
        <begin position="124"/>
        <end position="158"/>
    </location>
</feature>
<dbReference type="EMBL" id="JACJVQ010000014">
    <property type="protein sequence ID" value="MBB6635691.1"/>
    <property type="molecule type" value="Genomic_DNA"/>
</dbReference>
<dbReference type="Pfam" id="PF02037">
    <property type="entry name" value="SAP"/>
    <property type="match status" value="1"/>
</dbReference>
<dbReference type="Proteomes" id="UP000535838">
    <property type="component" value="Unassembled WGS sequence"/>
</dbReference>
<dbReference type="InterPro" id="IPR003034">
    <property type="entry name" value="SAP_dom"/>
</dbReference>